<dbReference type="PANTHER" id="PTHR46072">
    <property type="entry name" value="AMIDASE-RELATED-RELATED"/>
    <property type="match status" value="1"/>
</dbReference>
<name>A0A9W7SNG6_9PEZI</name>
<evidence type="ECO:0000313" key="3">
    <source>
        <dbReference type="Proteomes" id="UP001138500"/>
    </source>
</evidence>
<dbReference type="Gene3D" id="3.90.1300.10">
    <property type="entry name" value="Amidase signature (AS) domain"/>
    <property type="match status" value="1"/>
</dbReference>
<accession>A0A9W7SNG6</accession>
<reference evidence="2 3" key="1">
    <citation type="journal article" date="2018" name="IMA Fungus">
        <title>IMA Genome-F 10: Nine draft genome sequences of Claviceps purpurea s.lat., including C. arundinis, C. humidiphila, and C. cf. spartinae, pseudomolecules for the pitch canker pathogen Fusarium circinatum, draft genome of Davidsoniella eucalypti, Grosmannia galeiformis, Quambalaria eucalypti, and Teratosphaeria destructans.</title>
        <authorList>
            <person name="Wingfield B.D."/>
            <person name="Liu M."/>
            <person name="Nguyen H.D."/>
            <person name="Lane F.A."/>
            <person name="Morgan S.W."/>
            <person name="De Vos L."/>
            <person name="Wilken P.M."/>
            <person name="Duong T.A."/>
            <person name="Aylward J."/>
            <person name="Coetzee M.P."/>
            <person name="Dadej K."/>
            <person name="De Beer Z.W."/>
            <person name="Findlay W."/>
            <person name="Havenga M."/>
            <person name="Kolarik M."/>
            <person name="Menzies J.G."/>
            <person name="Naidoo K."/>
            <person name="Pochopski O."/>
            <person name="Shoukouhi P."/>
            <person name="Santana Q.C."/>
            <person name="Seifert K.A."/>
            <person name="Soal N."/>
            <person name="Steenkamp E.T."/>
            <person name="Tatham C.T."/>
            <person name="van der Nest M.A."/>
            <person name="Wingfield M.J."/>
        </authorList>
    </citation>
    <scope>NUCLEOTIDE SEQUENCE [LARGE SCALE GENOMIC DNA]</scope>
    <source>
        <strain evidence="2">CMW44962</strain>
    </source>
</reference>
<comment type="similarity">
    <text evidence="1">Belongs to the amidase family.</text>
</comment>
<organism evidence="2 3">
    <name type="scientific">Teratosphaeria destructans</name>
    <dbReference type="NCBI Taxonomy" id="418781"/>
    <lineage>
        <taxon>Eukaryota</taxon>
        <taxon>Fungi</taxon>
        <taxon>Dikarya</taxon>
        <taxon>Ascomycota</taxon>
        <taxon>Pezizomycotina</taxon>
        <taxon>Dothideomycetes</taxon>
        <taxon>Dothideomycetidae</taxon>
        <taxon>Mycosphaerellales</taxon>
        <taxon>Teratosphaeriaceae</taxon>
        <taxon>Teratosphaeria</taxon>
    </lineage>
</organism>
<reference evidence="2 3" key="2">
    <citation type="journal article" date="2021" name="Curr. Genet.">
        <title>Genetic response to nitrogen starvation in the aggressive Eucalyptus foliar pathogen Teratosphaeria destructans.</title>
        <authorList>
            <person name="Havenga M."/>
            <person name="Wingfield B.D."/>
            <person name="Wingfield M.J."/>
            <person name="Dreyer L.L."/>
            <person name="Roets F."/>
            <person name="Aylward J."/>
        </authorList>
    </citation>
    <scope>NUCLEOTIDE SEQUENCE [LARGE SCALE GENOMIC DNA]</scope>
    <source>
        <strain evidence="2">CMW44962</strain>
    </source>
</reference>
<dbReference type="EMBL" id="RIBY02002083">
    <property type="protein sequence ID" value="KAH9825754.1"/>
    <property type="molecule type" value="Genomic_DNA"/>
</dbReference>
<proteinExistence type="inferred from homology"/>
<sequence length="147" mass="16234">MNARRADMAATVRNLWVERALDGILMPAYQGTAAPHDRYGSPMYTVLANLLEYPALTIPYLHADATLDADYRRDDVVYTPSCAFAPFPDQIPAKRERKVTDTLLSADVPEQCEGMPTGFQLLGRPHKDEELVAMAPVVLEALGVSGW</sequence>
<dbReference type="OrthoDB" id="6428749at2759"/>
<dbReference type="InterPro" id="IPR036928">
    <property type="entry name" value="AS_sf"/>
</dbReference>
<dbReference type="PANTHER" id="PTHR46072:SF5">
    <property type="entry name" value="GENERAL AMIDASE-C"/>
    <property type="match status" value="1"/>
</dbReference>
<evidence type="ECO:0000313" key="2">
    <source>
        <dbReference type="EMBL" id="KAH9825754.1"/>
    </source>
</evidence>
<protein>
    <submittedName>
        <fullName evidence="2">Amidase</fullName>
    </submittedName>
</protein>
<dbReference type="AlphaFoldDB" id="A0A9W7SNG6"/>
<keyword evidence="3" id="KW-1185">Reference proteome</keyword>
<dbReference type="Proteomes" id="UP001138500">
    <property type="component" value="Unassembled WGS sequence"/>
</dbReference>
<gene>
    <name evidence="2" type="ORF">Tdes44962_MAKER10157</name>
</gene>
<dbReference type="SUPFAM" id="SSF75304">
    <property type="entry name" value="Amidase signature (AS) enzymes"/>
    <property type="match status" value="1"/>
</dbReference>
<comment type="caution">
    <text evidence="2">The sequence shown here is derived from an EMBL/GenBank/DDBJ whole genome shotgun (WGS) entry which is preliminary data.</text>
</comment>
<evidence type="ECO:0000256" key="1">
    <source>
        <dbReference type="ARBA" id="ARBA00009199"/>
    </source>
</evidence>